<evidence type="ECO:0000313" key="1">
    <source>
        <dbReference type="EMBL" id="QKF94000.1"/>
    </source>
</evidence>
<protein>
    <submittedName>
        <fullName evidence="1">Uncharacterized protein</fullName>
    </submittedName>
</protein>
<organism evidence="1 2">
    <name type="scientific">Fadolivirus FV1/VV64</name>
    <dbReference type="NCBI Taxonomy" id="3070911"/>
    <lineage>
        <taxon>Viruses</taxon>
        <taxon>Varidnaviria</taxon>
        <taxon>Bamfordvirae</taxon>
        <taxon>Nucleocytoviricota</taxon>
        <taxon>Megaviricetes</taxon>
        <taxon>Imitervirales</taxon>
        <taxon>Mimiviridae</taxon>
        <taxon>Klosneuvirinae</taxon>
        <taxon>Fadolivirus</taxon>
        <taxon>Fadolivirus algeromassiliense</taxon>
    </lineage>
</organism>
<keyword evidence="2" id="KW-1185">Reference proteome</keyword>
<name>A0A7D3QX05_9VIRU</name>
<accession>A0A7D3QX05</accession>
<dbReference type="Proteomes" id="UP001162001">
    <property type="component" value="Segment"/>
</dbReference>
<reference evidence="1 2" key="1">
    <citation type="submission" date="2020-04" db="EMBL/GenBank/DDBJ databases">
        <title>Advantages and limits of metagenomic assembly and binning of a giant virus.</title>
        <authorList>
            <person name="Schulz F."/>
            <person name="Andreani J."/>
            <person name="Francis R."/>
            <person name="Boudjemaa H."/>
            <person name="Bou Khalil J.Y."/>
            <person name="Lee J."/>
            <person name="La Scola B."/>
            <person name="Woyke T."/>
        </authorList>
    </citation>
    <scope>NUCLEOTIDE SEQUENCE [LARGE SCALE GENOMIC DNA]</scope>
    <source>
        <strain evidence="1 2">FV1/VV64</strain>
    </source>
</reference>
<gene>
    <name evidence="1" type="ORF">Fadolivirus_1_542</name>
</gene>
<sequence>MYCYIYKPPIVEGYDARYDNTDFGKCAEFCKTTMNCGGFGYDKVNKICYPSQLPILGRPLDSIFKREYSYGNATCNKIKTIDKPNDAPTFEDRRSNAVYVCTESHDKHPQYYFHNNNEFKNIGEGKNIDEIFDVEKYEVKTYRWPRNRFDYNQLDLLVKERENQTFTPENVTDLDRIVNYVPPKEEENENPIAPKINIKPQIDFNLDKMKDNIYDIMKKAAPSFLIPTKKYEVPREPTIRPNYITYNQSTNQNTGNYLMDYKCIKDIPLKDCMDFCSSNEECAGFEWNPSYDNKQNICCPYKSIGEYIPRKEDKISGKFYRKEINHELNINKDYIST</sequence>
<dbReference type="EMBL" id="MT418680">
    <property type="protein sequence ID" value="QKF94000.1"/>
    <property type="molecule type" value="Genomic_DNA"/>
</dbReference>
<evidence type="ECO:0000313" key="2">
    <source>
        <dbReference type="Proteomes" id="UP001162001"/>
    </source>
</evidence>
<proteinExistence type="predicted"/>